<proteinExistence type="predicted"/>
<gene>
    <name evidence="2" type="ORF">AaeL_AAEL006468</name>
</gene>
<feature type="region of interest" description="Disordered" evidence="1">
    <location>
        <begin position="123"/>
        <end position="148"/>
    </location>
</feature>
<reference evidence="2" key="2">
    <citation type="journal article" date="2007" name="Science">
        <title>Genome sequence of Aedes aegypti, a major arbovirus vector.</title>
        <authorList>
            <person name="Nene V."/>
            <person name="Wortman J.R."/>
            <person name="Lawson D."/>
            <person name="Haas B."/>
            <person name="Kodira C."/>
            <person name="Tu Z.J."/>
            <person name="Loftus B."/>
            <person name="Xi Z."/>
            <person name="Megy K."/>
            <person name="Grabherr M."/>
            <person name="Ren Q."/>
            <person name="Zdobnov E.M."/>
            <person name="Lobo N.F."/>
            <person name="Campbell K.S."/>
            <person name="Brown S.E."/>
            <person name="Bonaldo M.F."/>
            <person name="Zhu J."/>
            <person name="Sinkins S.P."/>
            <person name="Hogenkamp D.G."/>
            <person name="Amedeo P."/>
            <person name="Arensburger P."/>
            <person name="Atkinson P.W."/>
            <person name="Bidwell S."/>
            <person name="Biedler J."/>
            <person name="Birney E."/>
            <person name="Bruggner R.V."/>
            <person name="Costas J."/>
            <person name="Coy M.R."/>
            <person name="Crabtree J."/>
            <person name="Crawford M."/>
            <person name="Debruyn B."/>
            <person name="Decaprio D."/>
            <person name="Eiglmeier K."/>
            <person name="Eisenstadt E."/>
            <person name="El-Dorry H."/>
            <person name="Gelbart W.M."/>
            <person name="Gomes S.L."/>
            <person name="Hammond M."/>
            <person name="Hannick L.I."/>
            <person name="Hogan J.R."/>
            <person name="Holmes M.H."/>
            <person name="Jaffe D."/>
            <person name="Johnston J.S."/>
            <person name="Kennedy R.C."/>
            <person name="Koo H."/>
            <person name="Kravitz S."/>
            <person name="Kriventseva E.V."/>
            <person name="Kulp D."/>
            <person name="Labutti K."/>
            <person name="Lee E."/>
            <person name="Li S."/>
            <person name="Lovin D.D."/>
            <person name="Mao C."/>
            <person name="Mauceli E."/>
            <person name="Menck C.F."/>
            <person name="Miller J.R."/>
            <person name="Montgomery P."/>
            <person name="Mori A."/>
            <person name="Nascimento A.L."/>
            <person name="Naveira H.F."/>
            <person name="Nusbaum C."/>
            <person name="O'leary S."/>
            <person name="Orvis J."/>
            <person name="Pertea M."/>
            <person name="Quesneville H."/>
            <person name="Reidenbach K.R."/>
            <person name="Rogers Y.H."/>
            <person name="Roth C.W."/>
            <person name="Schneider J.R."/>
            <person name="Schatz M."/>
            <person name="Shumway M."/>
            <person name="Stanke M."/>
            <person name="Stinson E.O."/>
            <person name="Tubio J.M."/>
            <person name="Vanzee J.P."/>
            <person name="Verjovski-Almeida S."/>
            <person name="Werner D."/>
            <person name="White O."/>
            <person name="Wyder S."/>
            <person name="Zeng Q."/>
            <person name="Zhao Q."/>
            <person name="Zhao Y."/>
            <person name="Hill C.A."/>
            <person name="Raikhel A.S."/>
            <person name="Soares M.B."/>
            <person name="Knudson D.L."/>
            <person name="Lee N.H."/>
            <person name="Galagan J."/>
            <person name="Salzberg S.L."/>
            <person name="Paulsen I.T."/>
            <person name="Dimopoulos G."/>
            <person name="Collins F.H."/>
            <person name="Birren B."/>
            <person name="Fraser-Liggett C.M."/>
            <person name="Severson D.W."/>
        </authorList>
    </citation>
    <scope>NUCLEOTIDE SEQUENCE [LARGE SCALE GENOMIC DNA]</scope>
    <source>
        <strain evidence="2">Liverpool</strain>
    </source>
</reference>
<evidence type="ECO:0000313" key="2">
    <source>
        <dbReference type="EMBL" id="EAT41944.1"/>
    </source>
</evidence>
<sequence length="303" mass="34849">MEDIRLVGKYLPLFPEFANLPTYSEVFRKFMFHLRAEKQKPRASAQLTTQALKTSWNKKRLNHLIDDVTVEKKILRYYETWKSLQKHILRMSVKETEKRNEFSHSLRNLFDIAKKYKSKTKEEKKASQYLQEQREQSTLPTTTETDPTETISYSDFEEEANLQATEETNPPTSEQKEASLQQKKTLTGSDFESSSQTQSESFTSIGTIGDDLQIPGPSKSSSTPKPQLKNVITVDVAAALDRCKVSDRNAVFLISSIAKSLGHDVSSLLLNKESIRYSRKKNREQRDHELRATFKPQVKLTVH</sequence>
<dbReference type="PhylomeDB" id="Q176B4"/>
<feature type="compositionally biased region" description="Low complexity" evidence="1">
    <location>
        <begin position="215"/>
        <end position="226"/>
    </location>
</feature>
<protein>
    <submittedName>
        <fullName evidence="2">AAEL006468-PA</fullName>
    </submittedName>
</protein>
<dbReference type="Proteomes" id="UP000682892">
    <property type="component" value="Unassembled WGS sequence"/>
</dbReference>
<name>Q176B4_AEDAE</name>
<feature type="region of interest" description="Disordered" evidence="1">
    <location>
        <begin position="162"/>
        <end position="226"/>
    </location>
</feature>
<feature type="compositionally biased region" description="Polar residues" evidence="1">
    <location>
        <begin position="162"/>
        <end position="190"/>
    </location>
</feature>
<dbReference type="OMA" id="CQVIELW"/>
<dbReference type="eggNOG" id="ENOG502SKJE">
    <property type="taxonomic scope" value="Eukaryota"/>
</dbReference>
<organism evidence="2 3">
    <name type="scientific">Aedes aegypti</name>
    <name type="common">Yellowfever mosquito</name>
    <name type="synonym">Culex aegypti</name>
    <dbReference type="NCBI Taxonomy" id="7159"/>
    <lineage>
        <taxon>Eukaryota</taxon>
        <taxon>Metazoa</taxon>
        <taxon>Ecdysozoa</taxon>
        <taxon>Arthropoda</taxon>
        <taxon>Hexapoda</taxon>
        <taxon>Insecta</taxon>
        <taxon>Pterygota</taxon>
        <taxon>Neoptera</taxon>
        <taxon>Endopterygota</taxon>
        <taxon>Diptera</taxon>
        <taxon>Nematocera</taxon>
        <taxon>Culicoidea</taxon>
        <taxon>Culicidae</taxon>
        <taxon>Culicinae</taxon>
        <taxon>Aedini</taxon>
        <taxon>Aedes</taxon>
        <taxon>Stegomyia</taxon>
    </lineage>
</organism>
<dbReference type="EMBL" id="CH477391">
    <property type="protein sequence ID" value="EAT41944.1"/>
    <property type="molecule type" value="Genomic_DNA"/>
</dbReference>
<evidence type="ECO:0000313" key="3">
    <source>
        <dbReference type="Proteomes" id="UP000682892"/>
    </source>
</evidence>
<dbReference type="PaxDb" id="7159-AAEL006468-PA"/>
<dbReference type="HOGENOM" id="CLU_918931_0_0_1"/>
<evidence type="ECO:0000256" key="1">
    <source>
        <dbReference type="SAM" id="MobiDB-lite"/>
    </source>
</evidence>
<feature type="compositionally biased region" description="Low complexity" evidence="1">
    <location>
        <begin position="191"/>
        <end position="204"/>
    </location>
</feature>
<feature type="compositionally biased region" description="Low complexity" evidence="1">
    <location>
        <begin position="138"/>
        <end position="148"/>
    </location>
</feature>
<dbReference type="AlphaFoldDB" id="Q176B4"/>
<accession>Q176B4</accession>
<reference evidence="2" key="3">
    <citation type="submission" date="2012-09" db="EMBL/GenBank/DDBJ databases">
        <authorList>
            <consortium name="VectorBase"/>
        </authorList>
    </citation>
    <scope>NUCLEOTIDE SEQUENCE</scope>
    <source>
        <strain evidence="2">Liverpool</strain>
    </source>
</reference>
<reference evidence="2" key="1">
    <citation type="submission" date="2005-10" db="EMBL/GenBank/DDBJ databases">
        <authorList>
            <person name="Loftus B.J."/>
            <person name="Nene V.M."/>
            <person name="Hannick L.I."/>
            <person name="Bidwell S."/>
            <person name="Haas B."/>
            <person name="Amedeo P."/>
            <person name="Orvis J."/>
            <person name="Wortman J.R."/>
            <person name="White O.R."/>
            <person name="Salzberg S."/>
            <person name="Shumway M."/>
            <person name="Koo H."/>
            <person name="Zhao Y."/>
            <person name="Holmes M."/>
            <person name="Miller J."/>
            <person name="Schatz M."/>
            <person name="Pop M."/>
            <person name="Pai G."/>
            <person name="Utterback T."/>
            <person name="Rogers Y.-H."/>
            <person name="Kravitz S."/>
            <person name="Fraser C.M."/>
        </authorList>
    </citation>
    <scope>NUCLEOTIDE SEQUENCE</scope>
    <source>
        <strain evidence="2">Liverpool</strain>
    </source>
</reference>